<sequence>MFGRATKEQIDELLLTSYSAWDEFVSHIWASLLSNCNLPRDGVFVEIAPGTSSKIAQALKKINFKGQIYIIEPYEKALKLILDKYQEILPDAIVHPVNHLLNDCFKQLPKSVDCIISHHPLDDMIMAMDGNPQLFEKLFSWVSQNKLEVHQNFTLHWQQLSEQPERLHAIERKVINQWLNLIKETDPGWLMISQYPSLVLETGCTKALNQCAQNLLQKLKSHLQHSLIEEKIVQNILNEYPNYNFDLLGNEVLNSKNWLIYCKQ</sequence>
<gene>
    <name evidence="1" type="ORF">ACFORL_09800</name>
</gene>
<comment type="caution">
    <text evidence="1">The sequence shown here is derived from an EMBL/GenBank/DDBJ whole genome shotgun (WGS) entry which is preliminary data.</text>
</comment>
<dbReference type="Proteomes" id="UP001595758">
    <property type="component" value="Unassembled WGS sequence"/>
</dbReference>
<evidence type="ECO:0000313" key="1">
    <source>
        <dbReference type="EMBL" id="MFC3909363.1"/>
    </source>
</evidence>
<evidence type="ECO:0000313" key="2">
    <source>
        <dbReference type="Proteomes" id="UP001595758"/>
    </source>
</evidence>
<proteinExistence type="predicted"/>
<protein>
    <submittedName>
        <fullName evidence="1">Uncharacterized protein</fullName>
    </submittedName>
</protein>
<keyword evidence="2" id="KW-1185">Reference proteome</keyword>
<name>A0ABV8CGH4_9GAMM</name>
<accession>A0ABV8CGH4</accession>
<dbReference type="InterPro" id="IPR029063">
    <property type="entry name" value="SAM-dependent_MTases_sf"/>
</dbReference>
<reference evidence="2" key="1">
    <citation type="journal article" date="2019" name="Int. J. Syst. Evol. Microbiol.">
        <title>The Global Catalogue of Microorganisms (GCM) 10K type strain sequencing project: providing services to taxonomists for standard genome sequencing and annotation.</title>
        <authorList>
            <consortium name="The Broad Institute Genomics Platform"/>
            <consortium name="The Broad Institute Genome Sequencing Center for Infectious Disease"/>
            <person name="Wu L."/>
            <person name="Ma J."/>
        </authorList>
    </citation>
    <scope>NUCLEOTIDE SEQUENCE [LARGE SCALE GENOMIC DNA]</scope>
    <source>
        <strain evidence="2">CCUG 59858</strain>
    </source>
</reference>
<dbReference type="SUPFAM" id="SSF53335">
    <property type="entry name" value="S-adenosyl-L-methionine-dependent methyltransferases"/>
    <property type="match status" value="1"/>
</dbReference>
<dbReference type="RefSeq" id="WP_382343509.1">
    <property type="nucleotide sequence ID" value="NZ_JBHSAB010000023.1"/>
</dbReference>
<dbReference type="EMBL" id="JBHSAB010000023">
    <property type="protein sequence ID" value="MFC3909363.1"/>
    <property type="molecule type" value="Genomic_DNA"/>
</dbReference>
<organism evidence="1 2">
    <name type="scientific">Legionella dresdenensis</name>
    <dbReference type="NCBI Taxonomy" id="450200"/>
    <lineage>
        <taxon>Bacteria</taxon>
        <taxon>Pseudomonadati</taxon>
        <taxon>Pseudomonadota</taxon>
        <taxon>Gammaproteobacteria</taxon>
        <taxon>Legionellales</taxon>
        <taxon>Legionellaceae</taxon>
        <taxon>Legionella</taxon>
    </lineage>
</organism>